<dbReference type="EMBL" id="BSSU01000006">
    <property type="protein sequence ID" value="GLX81985.1"/>
    <property type="molecule type" value="Genomic_DNA"/>
</dbReference>
<proteinExistence type="inferred from homology"/>
<evidence type="ECO:0000256" key="8">
    <source>
        <dbReference type="ARBA" id="ARBA00037071"/>
    </source>
</evidence>
<gene>
    <name evidence="12" type="ORF">theurythT_14370</name>
</gene>
<dbReference type="RefSeq" id="WP_284207329.1">
    <property type="nucleotide sequence ID" value="NZ_BSSU01000006.1"/>
</dbReference>
<dbReference type="GO" id="GO:0016853">
    <property type="term" value="F:isomerase activity"/>
    <property type="evidence" value="ECO:0007669"/>
    <property type="project" value="UniProtKB-KW"/>
</dbReference>
<dbReference type="Gene3D" id="3.10.50.40">
    <property type="match status" value="1"/>
</dbReference>
<evidence type="ECO:0000259" key="11">
    <source>
        <dbReference type="PROSITE" id="PS50059"/>
    </source>
</evidence>
<evidence type="ECO:0000256" key="4">
    <source>
        <dbReference type="ARBA" id="ARBA00022490"/>
    </source>
</evidence>
<keyword evidence="4" id="KW-0963">Cytoplasm</keyword>
<dbReference type="Proteomes" id="UP001157133">
    <property type="component" value="Unassembled WGS sequence"/>
</dbReference>
<name>A0ABQ6H5E7_9GAMM</name>
<dbReference type="PANTHER" id="PTHR47861:SF3">
    <property type="entry name" value="FKBP-TYPE PEPTIDYL-PROLYL CIS-TRANS ISOMERASE SLYD"/>
    <property type="match status" value="1"/>
</dbReference>
<evidence type="ECO:0000256" key="2">
    <source>
        <dbReference type="ARBA" id="ARBA00004496"/>
    </source>
</evidence>
<evidence type="ECO:0000256" key="5">
    <source>
        <dbReference type="ARBA" id="ARBA00023110"/>
    </source>
</evidence>
<evidence type="ECO:0000256" key="3">
    <source>
        <dbReference type="ARBA" id="ARBA00006577"/>
    </source>
</evidence>
<organism evidence="12 13">
    <name type="scientific">Thalassotalea eurytherma</name>
    <dbReference type="NCBI Taxonomy" id="1144278"/>
    <lineage>
        <taxon>Bacteria</taxon>
        <taxon>Pseudomonadati</taxon>
        <taxon>Pseudomonadota</taxon>
        <taxon>Gammaproteobacteria</taxon>
        <taxon>Alteromonadales</taxon>
        <taxon>Colwelliaceae</taxon>
        <taxon>Thalassotalea</taxon>
    </lineage>
</organism>
<comment type="catalytic activity">
    <reaction evidence="1 9 10">
        <text>[protein]-peptidylproline (omega=180) = [protein]-peptidylproline (omega=0)</text>
        <dbReference type="Rhea" id="RHEA:16237"/>
        <dbReference type="Rhea" id="RHEA-COMP:10747"/>
        <dbReference type="Rhea" id="RHEA-COMP:10748"/>
        <dbReference type="ChEBI" id="CHEBI:83833"/>
        <dbReference type="ChEBI" id="CHEBI:83834"/>
        <dbReference type="EC" id="5.2.1.8"/>
    </reaction>
</comment>
<evidence type="ECO:0000313" key="13">
    <source>
        <dbReference type="Proteomes" id="UP001157133"/>
    </source>
</evidence>
<keyword evidence="5 9" id="KW-0697">Rotamase</keyword>
<dbReference type="InterPro" id="IPR001179">
    <property type="entry name" value="PPIase_FKBP_dom"/>
</dbReference>
<keyword evidence="7 9" id="KW-0413">Isomerase</keyword>
<comment type="subcellular location">
    <subcellularLocation>
        <location evidence="2">Cytoplasm</location>
    </subcellularLocation>
</comment>
<comment type="function">
    <text evidence="8">Also involved in hydrogenase metallocenter assembly, probably by participating in the nickel insertion step. This function in hydrogenase biosynthesis requires chaperone activity and the presence of the metal-binding domain, but not PPIase activity.</text>
</comment>
<dbReference type="SUPFAM" id="SSF54534">
    <property type="entry name" value="FKBP-like"/>
    <property type="match status" value="1"/>
</dbReference>
<dbReference type="Pfam" id="PF00254">
    <property type="entry name" value="FKBP_C"/>
    <property type="match status" value="1"/>
</dbReference>
<dbReference type="PANTHER" id="PTHR47861">
    <property type="entry name" value="FKBP-TYPE PEPTIDYL-PROLYL CIS-TRANS ISOMERASE SLYD"/>
    <property type="match status" value="1"/>
</dbReference>
<reference evidence="12 13" key="1">
    <citation type="submission" date="2023-03" db="EMBL/GenBank/DDBJ databases">
        <title>Draft genome sequence of Thalassotalea eurytherma JCM 18482T.</title>
        <authorList>
            <person name="Sawabe T."/>
        </authorList>
    </citation>
    <scope>NUCLEOTIDE SEQUENCE [LARGE SCALE GENOMIC DNA]</scope>
    <source>
        <strain evidence="12 13">JCM 18482</strain>
    </source>
</reference>
<keyword evidence="6" id="KW-0143">Chaperone</keyword>
<keyword evidence="13" id="KW-1185">Reference proteome</keyword>
<comment type="similarity">
    <text evidence="3 10">Belongs to the FKBP-type PPIase family.</text>
</comment>
<evidence type="ECO:0000256" key="7">
    <source>
        <dbReference type="ARBA" id="ARBA00023235"/>
    </source>
</evidence>
<comment type="caution">
    <text evidence="12">The sequence shown here is derived from an EMBL/GenBank/DDBJ whole genome shotgun (WGS) entry which is preliminary data.</text>
</comment>
<protein>
    <recommendedName>
        <fullName evidence="10">Peptidyl-prolyl cis-trans isomerase</fullName>
        <ecNumber evidence="10">5.2.1.8</ecNumber>
    </recommendedName>
</protein>
<evidence type="ECO:0000313" key="12">
    <source>
        <dbReference type="EMBL" id="GLX81985.1"/>
    </source>
</evidence>
<sequence length="160" mass="17516">MNIAKDTVVQFHYTLTDEQGEQLESSKNGDPVAYLHGHKNMIVGVEKALDGKATGDEFSATVSPEEGYGERQEEAIQRVPVKHLQGAKVWKPGMVATVHTEQGERQVTVVKAGRFMVTVDINHPLAGKTLTFDISVESVREATKEEIEHGHAHGVGGHQH</sequence>
<evidence type="ECO:0000256" key="1">
    <source>
        <dbReference type="ARBA" id="ARBA00000971"/>
    </source>
</evidence>
<evidence type="ECO:0000256" key="10">
    <source>
        <dbReference type="RuleBase" id="RU003915"/>
    </source>
</evidence>
<feature type="domain" description="PPIase FKBP-type" evidence="11">
    <location>
        <begin position="6"/>
        <end position="80"/>
    </location>
</feature>
<dbReference type="InterPro" id="IPR046357">
    <property type="entry name" value="PPIase_dom_sf"/>
</dbReference>
<evidence type="ECO:0000256" key="9">
    <source>
        <dbReference type="PROSITE-ProRule" id="PRU00277"/>
    </source>
</evidence>
<dbReference type="EC" id="5.2.1.8" evidence="10"/>
<accession>A0ABQ6H5E7</accession>
<dbReference type="PROSITE" id="PS50059">
    <property type="entry name" value="FKBP_PPIASE"/>
    <property type="match status" value="1"/>
</dbReference>
<evidence type="ECO:0000256" key="6">
    <source>
        <dbReference type="ARBA" id="ARBA00023186"/>
    </source>
</evidence>